<proteinExistence type="predicted"/>
<dbReference type="RefSeq" id="WP_086430693.1">
    <property type="nucleotide sequence ID" value="NZ_CP050500.1"/>
</dbReference>
<accession>A0ABD7BSD9</accession>
<evidence type="ECO:0000313" key="4">
    <source>
        <dbReference type="EMBL" id="QOP55091.1"/>
    </source>
</evidence>
<evidence type="ECO:0000259" key="2">
    <source>
        <dbReference type="Pfam" id="PF26334"/>
    </source>
</evidence>
<dbReference type="AlphaFoldDB" id="A0ABD7BSD9"/>
<dbReference type="InterPro" id="IPR058592">
    <property type="entry name" value="Gtf3_C"/>
</dbReference>
<gene>
    <name evidence="4" type="ORF">HCJ88_04570</name>
</gene>
<dbReference type="PIRSF" id="PIRSF007023">
    <property type="entry name" value="UDP-Galf_transf"/>
    <property type="match status" value="1"/>
</dbReference>
<dbReference type="Pfam" id="PF26334">
    <property type="entry name" value="Gtf3_N"/>
    <property type="match status" value="1"/>
</dbReference>
<dbReference type="EMBL" id="CP050500">
    <property type="protein sequence ID" value="QOP55091.1"/>
    <property type="molecule type" value="Genomic_DNA"/>
</dbReference>
<feature type="domain" description="Glucosyltransferase 3-like N-terminal" evidence="2">
    <location>
        <begin position="13"/>
        <end position="170"/>
    </location>
</feature>
<name>A0ABD7BSD9_LACPA</name>
<evidence type="ECO:0000256" key="1">
    <source>
        <dbReference type="ARBA" id="ARBA00022679"/>
    </source>
</evidence>
<sequence length="364" mass="41951">MLWVSRGNYTTVKAYDQSNRTAMYKAREDYTADLMAMGAQPLDLFFYYWRDEPDANLSSRLDGMLAGFKPGDTLILQVPFFIRPLNLKRLITQIQDVYQGKVIGLVHDYYPLWAVEAAKEDTDSDPWLDQYSYRTYPVLFSLFDGLIVHGEAYKEAIKKELDFKGPIITQGPFSYRFIEDEETSAPKFQKKLVFAGNINSSNYLNQVPDTWRLDVFGGKPKEELLKKENVDYKGSYTPTELPNHLDGGFGLVWASDNFDQVTGETAQYNRLCYEHKLSLYLSKRIPVFIWKHAAPAKWVTENHLGFAVENLSDIWSIIENFTEEQYQAMQPDLTRVSHLIRNGVFAKHAAMNALLAVNETYTEF</sequence>
<dbReference type="GO" id="GO:0016740">
    <property type="term" value="F:transferase activity"/>
    <property type="evidence" value="ECO:0007669"/>
    <property type="project" value="UniProtKB-KW"/>
</dbReference>
<evidence type="ECO:0000259" key="3">
    <source>
        <dbReference type="Pfam" id="PF26337"/>
    </source>
</evidence>
<dbReference type="Gene3D" id="3.40.50.2000">
    <property type="entry name" value="Glycogen Phosphorylase B"/>
    <property type="match status" value="2"/>
</dbReference>
<dbReference type="Proteomes" id="UP000593972">
    <property type="component" value="Chromosome"/>
</dbReference>
<dbReference type="NCBIfam" id="NF007327">
    <property type="entry name" value="PRK09814.3-1"/>
    <property type="match status" value="1"/>
</dbReference>
<protein>
    <submittedName>
        <fullName evidence="4">Sugar transferase</fullName>
    </submittedName>
</protein>
<dbReference type="InterPro" id="IPR058591">
    <property type="entry name" value="Gtf3_N"/>
</dbReference>
<organism evidence="4 5">
    <name type="scientific">Lacticaseibacillus paracasei</name>
    <name type="common">Lactobacillus paracasei</name>
    <dbReference type="NCBI Taxonomy" id="1597"/>
    <lineage>
        <taxon>Bacteria</taxon>
        <taxon>Bacillati</taxon>
        <taxon>Bacillota</taxon>
        <taxon>Bacilli</taxon>
        <taxon>Lactobacillales</taxon>
        <taxon>Lactobacillaceae</taxon>
        <taxon>Lacticaseibacillus</taxon>
    </lineage>
</organism>
<feature type="domain" description="Glucosyltransferase 3-like C-terminal" evidence="3">
    <location>
        <begin position="192"/>
        <end position="353"/>
    </location>
</feature>
<keyword evidence="1 4" id="KW-0808">Transferase</keyword>
<reference evidence="4 5" key="1">
    <citation type="submission" date="2020-03" db="EMBL/GenBank/DDBJ databases">
        <title>Complete genome sequence of Lactobacillus paracasei strain NFFJ04, isolated from animal feed.</title>
        <authorList>
            <person name="Jung J.Y."/>
        </authorList>
    </citation>
    <scope>NUCLEOTIDE SEQUENCE [LARGE SCALE GENOMIC DNA]</scope>
    <source>
        <strain evidence="4 5">NFFJ04</strain>
    </source>
</reference>
<dbReference type="Pfam" id="PF26337">
    <property type="entry name" value="Gtf3_C"/>
    <property type="match status" value="1"/>
</dbReference>
<evidence type="ECO:0000313" key="5">
    <source>
        <dbReference type="Proteomes" id="UP000593972"/>
    </source>
</evidence>